<reference evidence="2 3" key="1">
    <citation type="submission" date="2022-09" db="EMBL/GenBank/DDBJ databases">
        <authorList>
            <person name="Han X.L."/>
            <person name="Wang Q."/>
            <person name="Lu T."/>
        </authorList>
    </citation>
    <scope>NUCLEOTIDE SEQUENCE [LARGE SCALE GENOMIC DNA]</scope>
    <source>
        <strain evidence="2 3">WQ 127069</strain>
    </source>
</reference>
<dbReference type="InterPro" id="IPR023210">
    <property type="entry name" value="NADP_OxRdtase_dom"/>
</dbReference>
<dbReference type="InterPro" id="IPR053135">
    <property type="entry name" value="AKR2_Oxidoreductase"/>
</dbReference>
<feature type="domain" description="NADP-dependent oxidoreductase" evidence="1">
    <location>
        <begin position="21"/>
        <end position="299"/>
    </location>
</feature>
<evidence type="ECO:0000313" key="3">
    <source>
        <dbReference type="Proteomes" id="UP001652445"/>
    </source>
</evidence>
<dbReference type="SUPFAM" id="SSF51430">
    <property type="entry name" value="NAD(P)-linked oxidoreductase"/>
    <property type="match status" value="1"/>
</dbReference>
<accession>A0ABT2UGS1</accession>
<dbReference type="Gene3D" id="3.20.20.100">
    <property type="entry name" value="NADP-dependent oxidoreductase domain"/>
    <property type="match status" value="1"/>
</dbReference>
<dbReference type="PANTHER" id="PTHR43312:SF1">
    <property type="entry name" value="NADP-DEPENDENT OXIDOREDUCTASE DOMAIN-CONTAINING PROTEIN"/>
    <property type="match status" value="1"/>
</dbReference>
<sequence length="316" mass="35688">MIGTAVPYIERNGLKLSRYMLGTAQLGLGSYGINNRLGTVDGSALLEYCEHTGINCYDTAHEYGDAELKLGRFFIGKQPPFIASKLKVDLHHTSELELERQMVQTTERIICRLKVDSLSALMIHDPVMLQVYGDKVNRILHKLQKEGFIQRAGISFGADPVEQYAYSAGLVQDDIFDMVQLPLNLFDRRMVHCGALDDFTSRGKWIVVRSVFLQGLFFLEKDALPEAIQADGSILLETLHRLALEEGISVAELAMSYVRDLENVHCLVIGAETPEQIQHNLELLNRPALSERTRERVEQAFADIPRQFVDPTQWNK</sequence>
<dbReference type="InterPro" id="IPR036812">
    <property type="entry name" value="NAD(P)_OxRdtase_dom_sf"/>
</dbReference>
<dbReference type="PANTHER" id="PTHR43312">
    <property type="entry name" value="D-THREO-ALDOSE 1-DEHYDROGENASE"/>
    <property type="match status" value="1"/>
</dbReference>
<protein>
    <submittedName>
        <fullName evidence="2">Aldo/keto reductase</fullName>
    </submittedName>
</protein>
<dbReference type="CDD" id="cd19097">
    <property type="entry name" value="AKR_unchar"/>
    <property type="match status" value="1"/>
</dbReference>
<gene>
    <name evidence="2" type="ORF">OB236_17170</name>
</gene>
<organism evidence="2 3">
    <name type="scientific">Paenibacillus baimaensis</name>
    <dbReference type="NCBI Taxonomy" id="2982185"/>
    <lineage>
        <taxon>Bacteria</taxon>
        <taxon>Bacillati</taxon>
        <taxon>Bacillota</taxon>
        <taxon>Bacilli</taxon>
        <taxon>Bacillales</taxon>
        <taxon>Paenibacillaceae</taxon>
        <taxon>Paenibacillus</taxon>
    </lineage>
</organism>
<comment type="caution">
    <text evidence="2">The sequence shown here is derived from an EMBL/GenBank/DDBJ whole genome shotgun (WGS) entry which is preliminary data.</text>
</comment>
<dbReference type="Proteomes" id="UP001652445">
    <property type="component" value="Unassembled WGS sequence"/>
</dbReference>
<dbReference type="Pfam" id="PF00248">
    <property type="entry name" value="Aldo_ket_red"/>
    <property type="match status" value="1"/>
</dbReference>
<evidence type="ECO:0000259" key="1">
    <source>
        <dbReference type="Pfam" id="PF00248"/>
    </source>
</evidence>
<keyword evidence="3" id="KW-1185">Reference proteome</keyword>
<evidence type="ECO:0000313" key="2">
    <source>
        <dbReference type="EMBL" id="MCU6793835.1"/>
    </source>
</evidence>
<dbReference type="RefSeq" id="WP_262685061.1">
    <property type="nucleotide sequence ID" value="NZ_JAOQIO010000069.1"/>
</dbReference>
<proteinExistence type="predicted"/>
<name>A0ABT2UGS1_9BACL</name>
<dbReference type="EMBL" id="JAOQIO010000069">
    <property type="protein sequence ID" value="MCU6793835.1"/>
    <property type="molecule type" value="Genomic_DNA"/>
</dbReference>